<evidence type="ECO:0000256" key="1">
    <source>
        <dbReference type="SAM" id="SignalP"/>
    </source>
</evidence>
<evidence type="ECO:0000313" key="4">
    <source>
        <dbReference type="Proteomes" id="UP000606499"/>
    </source>
</evidence>
<feature type="chain" id="PRO_5039479801" evidence="1">
    <location>
        <begin position="22"/>
        <end position="395"/>
    </location>
</feature>
<keyword evidence="1" id="KW-0732">Signal</keyword>
<name>A0A923LY34_9FIRM</name>
<dbReference type="RefSeq" id="WP_054327222.1">
    <property type="nucleotide sequence ID" value="NZ_JACOPL010000012.1"/>
</dbReference>
<evidence type="ECO:0000313" key="3">
    <source>
        <dbReference type="EMBL" id="MBC5726205.1"/>
    </source>
</evidence>
<sequence>MKKSKLLITAFLACSVCAVCASASYNSLDTVVADGAVTLAEDTVKEYREDYYDVSNLSTQIESIEYASNKVNVIARVEYDTIIKASTPEDSPYIQGIEGAIEDLTDEAQISEATDYLEMWKNELNRNHINKTISNEATFNIAFSIQPSLINAKQSVSVDQLLANSSIMYRDYNFITNDNVTTLNNGIADTEQEFTDKPIDAFELETDSEVYEKAYNTVIRLVNNGTKASGSSRAQELDRVAARDYAQDPANFPRNPDYNYYTSEDCANFVSQCYYEGGLSEDNIWKRYTIPWINTGGSRSTYYGLSDYMQEYDIVFWVKGDTDIDRAIAGSIIYYQSGTPEGHVGIVTSNDGRTMKYSAHTNDHCDETMNQEWFSENCDFLIPCWDSYDNRWTPQ</sequence>
<dbReference type="AlphaFoldDB" id="A0A923LY34"/>
<keyword evidence="4" id="KW-1185">Reference proteome</keyword>
<reference evidence="3" key="1">
    <citation type="submission" date="2020-08" db="EMBL/GenBank/DDBJ databases">
        <title>Genome public.</title>
        <authorList>
            <person name="Liu C."/>
            <person name="Sun Q."/>
        </authorList>
    </citation>
    <scope>NUCLEOTIDE SEQUENCE</scope>
    <source>
        <strain evidence="3">NSJ-28</strain>
    </source>
</reference>
<feature type="domain" description="Putative amidase" evidence="2">
    <location>
        <begin position="238"/>
        <end position="377"/>
    </location>
</feature>
<gene>
    <name evidence="3" type="ORF">H8S45_12150</name>
</gene>
<accession>A0A923LY34</accession>
<dbReference type="InterPro" id="IPR024301">
    <property type="entry name" value="Amidase_6"/>
</dbReference>
<proteinExistence type="predicted"/>
<dbReference type="Pfam" id="PF12671">
    <property type="entry name" value="Amidase_6"/>
    <property type="match status" value="1"/>
</dbReference>
<protein>
    <submittedName>
        <fullName evidence="3">Amidase domain-containing protein</fullName>
    </submittedName>
</protein>
<dbReference type="PANTHER" id="PTHR40032:SF1">
    <property type="entry name" value="EXPORTED PROTEIN"/>
    <property type="match status" value="1"/>
</dbReference>
<organism evidence="3 4">
    <name type="scientific">Agathobaculum faecis</name>
    <dbReference type="NCBI Taxonomy" id="2763013"/>
    <lineage>
        <taxon>Bacteria</taxon>
        <taxon>Bacillati</taxon>
        <taxon>Bacillota</taxon>
        <taxon>Clostridia</taxon>
        <taxon>Eubacteriales</taxon>
        <taxon>Butyricicoccaceae</taxon>
        <taxon>Agathobaculum</taxon>
    </lineage>
</organism>
<comment type="caution">
    <text evidence="3">The sequence shown here is derived from an EMBL/GenBank/DDBJ whole genome shotgun (WGS) entry which is preliminary data.</text>
</comment>
<feature type="signal peptide" evidence="1">
    <location>
        <begin position="1"/>
        <end position="21"/>
    </location>
</feature>
<dbReference type="Proteomes" id="UP000606499">
    <property type="component" value="Unassembled WGS sequence"/>
</dbReference>
<evidence type="ECO:0000259" key="2">
    <source>
        <dbReference type="Pfam" id="PF12671"/>
    </source>
</evidence>
<dbReference type="EMBL" id="JACOPL010000012">
    <property type="protein sequence ID" value="MBC5726205.1"/>
    <property type="molecule type" value="Genomic_DNA"/>
</dbReference>
<dbReference type="PANTHER" id="PTHR40032">
    <property type="entry name" value="EXPORTED PROTEIN-RELATED"/>
    <property type="match status" value="1"/>
</dbReference>